<evidence type="ECO:0000313" key="3">
    <source>
        <dbReference type="Proteomes" id="UP000465221"/>
    </source>
</evidence>
<organism evidence="2 3">
    <name type="scientific">Aspergillus udagawae</name>
    <dbReference type="NCBI Taxonomy" id="91492"/>
    <lineage>
        <taxon>Eukaryota</taxon>
        <taxon>Fungi</taxon>
        <taxon>Dikarya</taxon>
        <taxon>Ascomycota</taxon>
        <taxon>Pezizomycotina</taxon>
        <taxon>Eurotiomycetes</taxon>
        <taxon>Eurotiomycetidae</taxon>
        <taxon>Eurotiales</taxon>
        <taxon>Aspergillaceae</taxon>
        <taxon>Aspergillus</taxon>
        <taxon>Aspergillus subgen. Fumigati</taxon>
    </lineage>
</organism>
<proteinExistence type="predicted"/>
<dbReference type="Proteomes" id="UP000465221">
    <property type="component" value="Unassembled WGS sequence"/>
</dbReference>
<name>A0A8H3NH40_9EURO</name>
<dbReference type="AlphaFoldDB" id="A0A8H3NH40"/>
<comment type="caution">
    <text evidence="2">The sequence shown here is derived from an EMBL/GenBank/DDBJ whole genome shotgun (WGS) entry which is preliminary data.</text>
</comment>
<gene>
    <name evidence="2" type="ORF">IFM46972_03255</name>
</gene>
<evidence type="ECO:0000256" key="1">
    <source>
        <dbReference type="SAM" id="MobiDB-lite"/>
    </source>
</evidence>
<accession>A0A8H3NH40</accession>
<reference evidence="2 3" key="1">
    <citation type="submission" date="2020-01" db="EMBL/GenBank/DDBJ databases">
        <title>Draft genome sequence of Aspergillus udagawae IFM 46972.</title>
        <authorList>
            <person name="Takahashi H."/>
            <person name="Yaguchi T."/>
        </authorList>
    </citation>
    <scope>NUCLEOTIDE SEQUENCE [LARGE SCALE GENOMIC DNA]</scope>
    <source>
        <strain evidence="2 3">IFM 46972</strain>
    </source>
</reference>
<feature type="region of interest" description="Disordered" evidence="1">
    <location>
        <begin position="1"/>
        <end position="25"/>
    </location>
</feature>
<dbReference type="EMBL" id="BLKC01000017">
    <property type="protein sequence ID" value="GFF31540.1"/>
    <property type="molecule type" value="Genomic_DNA"/>
</dbReference>
<feature type="compositionally biased region" description="Basic and acidic residues" evidence="1">
    <location>
        <begin position="8"/>
        <end position="25"/>
    </location>
</feature>
<evidence type="ECO:0000313" key="2">
    <source>
        <dbReference type="EMBL" id="GFF31540.1"/>
    </source>
</evidence>
<protein>
    <submittedName>
        <fullName evidence="2">Uncharacterized protein</fullName>
    </submittedName>
</protein>
<sequence length="318" mass="35311">MLGPVGPRWHDPTVGHGQGKKDLSTRDLTIQLSRPFRPMMAARSRTRLLLILAVPPVAMGYGIHRGLSALEAQYPPLPPEPTTSIALRTPRNPSTQFCAYTDVYTARVPVKALLPRAQGTDDIPDKRKSTNFEITSAWARAFIGNKILRAEGSLVGLLAKGKFSPGDTGDTPAGFASPDASGEPLTLLNGVLVVEQPPSEHDRNGLLVSWRVPEEPRRFFEKIARWGYPWRLMSGGRHELSVSEPFDGVEDDESQGPFVEVRFASAHDYEIVPEEGDLQHQKTIPGWTGRLHRGYARLLLDCAVRELKREYEKTGSRF</sequence>